<dbReference type="EMBL" id="MU006736">
    <property type="protein sequence ID" value="KAF2623507.1"/>
    <property type="molecule type" value="Genomic_DNA"/>
</dbReference>
<dbReference type="Proteomes" id="UP000799754">
    <property type="component" value="Unassembled WGS sequence"/>
</dbReference>
<keyword evidence="2" id="KW-1185">Reference proteome</keyword>
<gene>
    <name evidence="1" type="ORF">BU25DRAFT_461892</name>
</gene>
<evidence type="ECO:0000313" key="2">
    <source>
        <dbReference type="Proteomes" id="UP000799754"/>
    </source>
</evidence>
<organism evidence="1 2">
    <name type="scientific">Macroventuria anomochaeta</name>
    <dbReference type="NCBI Taxonomy" id="301207"/>
    <lineage>
        <taxon>Eukaryota</taxon>
        <taxon>Fungi</taxon>
        <taxon>Dikarya</taxon>
        <taxon>Ascomycota</taxon>
        <taxon>Pezizomycotina</taxon>
        <taxon>Dothideomycetes</taxon>
        <taxon>Pleosporomycetidae</taxon>
        <taxon>Pleosporales</taxon>
        <taxon>Pleosporineae</taxon>
        <taxon>Didymellaceae</taxon>
        <taxon>Macroventuria</taxon>
    </lineage>
</organism>
<comment type="caution">
    <text evidence="1">The sequence shown here is derived from an EMBL/GenBank/DDBJ whole genome shotgun (WGS) entry which is preliminary data.</text>
</comment>
<reference evidence="1" key="1">
    <citation type="journal article" date="2020" name="Stud. Mycol.">
        <title>101 Dothideomycetes genomes: a test case for predicting lifestyles and emergence of pathogens.</title>
        <authorList>
            <person name="Haridas S."/>
            <person name="Albert R."/>
            <person name="Binder M."/>
            <person name="Bloem J."/>
            <person name="Labutti K."/>
            <person name="Salamov A."/>
            <person name="Andreopoulos B."/>
            <person name="Baker S."/>
            <person name="Barry K."/>
            <person name="Bills G."/>
            <person name="Bluhm B."/>
            <person name="Cannon C."/>
            <person name="Castanera R."/>
            <person name="Culley D."/>
            <person name="Daum C."/>
            <person name="Ezra D."/>
            <person name="Gonzalez J."/>
            <person name="Henrissat B."/>
            <person name="Kuo A."/>
            <person name="Liang C."/>
            <person name="Lipzen A."/>
            <person name="Lutzoni F."/>
            <person name="Magnuson J."/>
            <person name="Mondo S."/>
            <person name="Nolan M."/>
            <person name="Ohm R."/>
            <person name="Pangilinan J."/>
            <person name="Park H.-J."/>
            <person name="Ramirez L."/>
            <person name="Alfaro M."/>
            <person name="Sun H."/>
            <person name="Tritt A."/>
            <person name="Yoshinaga Y."/>
            <person name="Zwiers L.-H."/>
            <person name="Turgeon B."/>
            <person name="Goodwin S."/>
            <person name="Spatafora J."/>
            <person name="Crous P."/>
            <person name="Grigoriev I."/>
        </authorList>
    </citation>
    <scope>NUCLEOTIDE SEQUENCE</scope>
    <source>
        <strain evidence="1">CBS 525.71</strain>
    </source>
</reference>
<sequence length="192" mass="20566">MGDSVAEESRVVIVTGATSGIGSWLPANDAQKMSNQTRQKQLFVTSKPTTKSKESLPKRPEIDTGRDSLDSTDMVTNNSKPARTSKIPRLRCALRKIIGESSNALLPVANSVPANKAPGTRSFAQRFIGIKIPITQATIHNRSVGKIVTVASVPVAEVPVLKSIPKAKPVLTQAVRNGVTTNEPCYTCGQYL</sequence>
<name>A0ACB6RP54_9PLEO</name>
<protein>
    <submittedName>
        <fullName evidence="1">Uncharacterized protein</fullName>
    </submittedName>
</protein>
<evidence type="ECO:0000313" key="1">
    <source>
        <dbReference type="EMBL" id="KAF2623507.1"/>
    </source>
</evidence>
<proteinExistence type="predicted"/>
<accession>A0ACB6RP54</accession>